<dbReference type="OrthoDB" id="276546at2759"/>
<comment type="caution">
    <text evidence="2">The sequence shown here is derived from an EMBL/GenBank/DDBJ whole genome shotgun (WGS) entry which is preliminary data.</text>
</comment>
<dbReference type="GO" id="GO:0003959">
    <property type="term" value="F:NADPH dehydrogenase activity"/>
    <property type="evidence" value="ECO:0007669"/>
    <property type="project" value="TreeGrafter"/>
</dbReference>
<dbReference type="PANTHER" id="PTHR22893">
    <property type="entry name" value="NADH OXIDOREDUCTASE-RELATED"/>
    <property type="match status" value="1"/>
</dbReference>
<dbReference type="Gene3D" id="3.20.20.70">
    <property type="entry name" value="Aldolase class I"/>
    <property type="match status" value="1"/>
</dbReference>
<evidence type="ECO:0000313" key="3">
    <source>
        <dbReference type="Proteomes" id="UP000230002"/>
    </source>
</evidence>
<organism evidence="2 3">
    <name type="scientific">Ganoderma sinense ZZ0214-1</name>
    <dbReference type="NCBI Taxonomy" id="1077348"/>
    <lineage>
        <taxon>Eukaryota</taxon>
        <taxon>Fungi</taxon>
        <taxon>Dikarya</taxon>
        <taxon>Basidiomycota</taxon>
        <taxon>Agaricomycotina</taxon>
        <taxon>Agaricomycetes</taxon>
        <taxon>Polyporales</taxon>
        <taxon>Polyporaceae</taxon>
        <taxon>Ganoderma</taxon>
    </lineage>
</organism>
<dbReference type="InterPro" id="IPR045247">
    <property type="entry name" value="Oye-like"/>
</dbReference>
<gene>
    <name evidence="2" type="ORF">GSI_11655</name>
</gene>
<dbReference type="PANTHER" id="PTHR22893:SF91">
    <property type="entry name" value="NADPH DEHYDROGENASE 2-RELATED"/>
    <property type="match status" value="1"/>
</dbReference>
<proteinExistence type="predicted"/>
<dbReference type="SUPFAM" id="SSF51395">
    <property type="entry name" value="FMN-linked oxidoreductases"/>
    <property type="match status" value="1"/>
</dbReference>
<dbReference type="STRING" id="1077348.A0A2G8RWL3"/>
<feature type="domain" description="NADH:flavin oxidoreductase/NADH oxidase N-terminal" evidence="1">
    <location>
        <begin position="10"/>
        <end position="342"/>
    </location>
</feature>
<protein>
    <recommendedName>
        <fullName evidence="1">NADH:flavin oxidoreductase/NADH oxidase N-terminal domain-containing protein</fullName>
    </recommendedName>
</protein>
<accession>A0A2G8RWL3</accession>
<dbReference type="AlphaFoldDB" id="A0A2G8RWL3"/>
<sequence length="373" mass="41549">MSSSTSTPALFRPTQVGEIELSHRVVLAPQTRFRANKEQVPGDLVLDYYKQRGSVPGTLLITEATCISAHTFLENAPGIYTDEQISGWKKTTEAVHAQGSYIFVQLAGAGRMARRKIFNPRDDAPYVAPSPIPIPESGEKVPKEMTKEEIKQYVDWFATSAANAVHRAGFDGVEIHGANGYLLNQFLEDTINKRTDEYGGSIENRARFMLEVVDAIVARVGQSKTGLRLSPWDKGPFGDMRMDDPVPTYTYLVDQLKQKYPNLAYLHVVSPIAPFNAPPENATQSDFIYRIWSPRPIITTGGYDRESGLKVAAETGQLVGYGRAFLANPDLPFRLEKDIALNQVDPTTIYARESPDGYTTYPFCEEFLKSRQA</sequence>
<name>A0A2G8RWL3_9APHY</name>
<dbReference type="InterPro" id="IPR013785">
    <property type="entry name" value="Aldolase_TIM"/>
</dbReference>
<dbReference type="GO" id="GO:0010181">
    <property type="term" value="F:FMN binding"/>
    <property type="evidence" value="ECO:0007669"/>
    <property type="project" value="InterPro"/>
</dbReference>
<evidence type="ECO:0000259" key="1">
    <source>
        <dbReference type="Pfam" id="PF00724"/>
    </source>
</evidence>
<dbReference type="Pfam" id="PF00724">
    <property type="entry name" value="Oxidored_FMN"/>
    <property type="match status" value="1"/>
</dbReference>
<reference evidence="2 3" key="1">
    <citation type="journal article" date="2015" name="Sci. Rep.">
        <title>Chromosome-level genome map provides insights into diverse defense mechanisms in the medicinal fungus Ganoderma sinense.</title>
        <authorList>
            <person name="Zhu Y."/>
            <person name="Xu J."/>
            <person name="Sun C."/>
            <person name="Zhou S."/>
            <person name="Xu H."/>
            <person name="Nelson D.R."/>
            <person name="Qian J."/>
            <person name="Song J."/>
            <person name="Luo H."/>
            <person name="Xiang L."/>
            <person name="Li Y."/>
            <person name="Xu Z."/>
            <person name="Ji A."/>
            <person name="Wang L."/>
            <person name="Lu S."/>
            <person name="Hayward A."/>
            <person name="Sun W."/>
            <person name="Li X."/>
            <person name="Schwartz D.C."/>
            <person name="Wang Y."/>
            <person name="Chen S."/>
        </authorList>
    </citation>
    <scope>NUCLEOTIDE SEQUENCE [LARGE SCALE GENOMIC DNA]</scope>
    <source>
        <strain evidence="2 3">ZZ0214-1</strain>
    </source>
</reference>
<evidence type="ECO:0000313" key="2">
    <source>
        <dbReference type="EMBL" id="PIL25902.1"/>
    </source>
</evidence>
<dbReference type="InterPro" id="IPR001155">
    <property type="entry name" value="OxRdtase_FMN_N"/>
</dbReference>
<dbReference type="CDD" id="cd02933">
    <property type="entry name" value="OYE_like_FMN"/>
    <property type="match status" value="1"/>
</dbReference>
<dbReference type="Proteomes" id="UP000230002">
    <property type="component" value="Unassembled WGS sequence"/>
</dbReference>
<keyword evidence="3" id="KW-1185">Reference proteome</keyword>
<dbReference type="EMBL" id="AYKW01000045">
    <property type="protein sequence ID" value="PIL25902.1"/>
    <property type="molecule type" value="Genomic_DNA"/>
</dbReference>